<keyword evidence="5 6" id="KW-0472">Membrane</keyword>
<dbReference type="RefSeq" id="WP_258854468.1">
    <property type="nucleotide sequence ID" value="NZ_JANUGV010000001.1"/>
</dbReference>
<feature type="domain" description="Type II secretion system protein GspF" evidence="7">
    <location>
        <begin position="119"/>
        <end position="243"/>
    </location>
</feature>
<dbReference type="PANTHER" id="PTHR35007">
    <property type="entry name" value="INTEGRAL MEMBRANE PROTEIN-RELATED"/>
    <property type="match status" value="1"/>
</dbReference>
<evidence type="ECO:0000256" key="6">
    <source>
        <dbReference type="SAM" id="Phobius"/>
    </source>
</evidence>
<evidence type="ECO:0000256" key="3">
    <source>
        <dbReference type="ARBA" id="ARBA00022692"/>
    </source>
</evidence>
<sequence>MNSQAILLALTIVAAIAATMFAWFIIDIGKSAMARYHAQFTERTSFHAREFFLFVDPGKIFAAHVALVVLGSILTGLFFRNVVLGLGASAALGLMPRFVFARMRQRRLRRFEEQLPDALTMLSGALRAGLSLRSAIGQLVIEAPAPLGQEFTLLLREQRLGATLEQSLNGLARRIPTPTTILTVSAMRIASETGGGLAEMLERTANTVRSRLQIEGKIGALTAQGKLQAWIVGMLPIGLMLVLNQMEPGEMSVLWHTPMGWGALAVIGILEALGIFVIRKIVAIDV</sequence>
<evidence type="ECO:0000313" key="9">
    <source>
        <dbReference type="Proteomes" id="UP001205861"/>
    </source>
</evidence>
<gene>
    <name evidence="8" type="ORF">NX773_00600</name>
</gene>
<feature type="transmembrane region" description="Helical" evidence="6">
    <location>
        <begin position="258"/>
        <end position="278"/>
    </location>
</feature>
<name>A0ABT2BFG3_9BURK</name>
<feature type="transmembrane region" description="Helical" evidence="6">
    <location>
        <begin position="79"/>
        <end position="100"/>
    </location>
</feature>
<dbReference type="PANTHER" id="PTHR35007:SF1">
    <property type="entry name" value="PILUS ASSEMBLY PROTEIN"/>
    <property type="match status" value="1"/>
</dbReference>
<dbReference type="InterPro" id="IPR042094">
    <property type="entry name" value="T2SS_GspF_sf"/>
</dbReference>
<reference evidence="8 9" key="1">
    <citation type="submission" date="2022-08" db="EMBL/GenBank/DDBJ databases">
        <title>Reclassification of Massilia species as members of the genera Telluria, Duganella, Pseudoduganella, Mokoshia gen. nov. and Zemynaea gen. nov. using orthogonal and non-orthogonal genome-based approaches.</title>
        <authorList>
            <person name="Bowman J.P."/>
        </authorList>
    </citation>
    <scope>NUCLEOTIDE SEQUENCE [LARGE SCALE GENOMIC DNA]</scope>
    <source>
        <strain evidence="8 9">JCM 31607</strain>
    </source>
</reference>
<dbReference type="InterPro" id="IPR018076">
    <property type="entry name" value="T2SS_GspF_dom"/>
</dbReference>
<evidence type="ECO:0000313" key="8">
    <source>
        <dbReference type="EMBL" id="MCS0606663.1"/>
    </source>
</evidence>
<comment type="subcellular location">
    <subcellularLocation>
        <location evidence="1">Cell membrane</location>
        <topology evidence="1">Multi-pass membrane protein</topology>
    </subcellularLocation>
</comment>
<keyword evidence="3 6" id="KW-0812">Transmembrane</keyword>
<keyword evidence="9" id="KW-1185">Reference proteome</keyword>
<evidence type="ECO:0000259" key="7">
    <source>
        <dbReference type="Pfam" id="PF00482"/>
    </source>
</evidence>
<evidence type="ECO:0000256" key="1">
    <source>
        <dbReference type="ARBA" id="ARBA00004651"/>
    </source>
</evidence>
<organism evidence="8 9">
    <name type="scientific">Massilia solisilvae</name>
    <dbReference type="NCBI Taxonomy" id="1811225"/>
    <lineage>
        <taxon>Bacteria</taxon>
        <taxon>Pseudomonadati</taxon>
        <taxon>Pseudomonadota</taxon>
        <taxon>Betaproteobacteria</taxon>
        <taxon>Burkholderiales</taxon>
        <taxon>Oxalobacteraceae</taxon>
        <taxon>Telluria group</taxon>
        <taxon>Massilia</taxon>
    </lineage>
</organism>
<dbReference type="EMBL" id="JANUGV010000001">
    <property type="protein sequence ID" value="MCS0606663.1"/>
    <property type="molecule type" value="Genomic_DNA"/>
</dbReference>
<proteinExistence type="predicted"/>
<comment type="caution">
    <text evidence="8">The sequence shown here is derived from an EMBL/GenBank/DDBJ whole genome shotgun (WGS) entry which is preliminary data.</text>
</comment>
<keyword evidence="2" id="KW-1003">Cell membrane</keyword>
<dbReference type="Gene3D" id="1.20.81.30">
    <property type="entry name" value="Type II secretion system (T2SS), domain F"/>
    <property type="match status" value="1"/>
</dbReference>
<protein>
    <submittedName>
        <fullName evidence="8">Type II secretion system F family protein</fullName>
    </submittedName>
</protein>
<evidence type="ECO:0000256" key="4">
    <source>
        <dbReference type="ARBA" id="ARBA00022989"/>
    </source>
</evidence>
<evidence type="ECO:0000256" key="5">
    <source>
        <dbReference type="ARBA" id="ARBA00023136"/>
    </source>
</evidence>
<evidence type="ECO:0000256" key="2">
    <source>
        <dbReference type="ARBA" id="ARBA00022475"/>
    </source>
</evidence>
<feature type="transmembrane region" description="Helical" evidence="6">
    <location>
        <begin position="227"/>
        <end position="246"/>
    </location>
</feature>
<dbReference type="Proteomes" id="UP001205861">
    <property type="component" value="Unassembled WGS sequence"/>
</dbReference>
<accession>A0ABT2BFG3</accession>
<feature type="transmembrane region" description="Helical" evidence="6">
    <location>
        <begin position="51"/>
        <end position="73"/>
    </location>
</feature>
<dbReference type="Pfam" id="PF00482">
    <property type="entry name" value="T2SSF"/>
    <property type="match status" value="1"/>
</dbReference>
<keyword evidence="4 6" id="KW-1133">Transmembrane helix</keyword>
<feature type="transmembrane region" description="Helical" evidence="6">
    <location>
        <begin position="6"/>
        <end position="26"/>
    </location>
</feature>